<sequence length="186" mass="20731">MTAIDLSVATEGCRCAWSLLPDTWGSDNLPILLSPLRGKAPRYREYRVVDWRVYRRLFRKDTGARVLLQLVADSAVAATVIAKVQQGQRVSHIQHLALRAARWRRNQGWVSVYVSIDRSHDGTRAWRLPKCLLMVPRACNQVLPLAVHLSIEAADLAGQLADQFATRDIAQLPPALPCPASCHHPG</sequence>
<evidence type="ECO:0000313" key="2">
    <source>
        <dbReference type="Proteomes" id="UP000821837"/>
    </source>
</evidence>
<evidence type="ECO:0000313" key="1">
    <source>
        <dbReference type="EMBL" id="KAH7973263.1"/>
    </source>
</evidence>
<dbReference type="AlphaFoldDB" id="A0A9D4T6F3"/>
<dbReference type="VEuPathDB" id="VectorBase:RSAN_031846"/>
<dbReference type="EMBL" id="JABSTV010001247">
    <property type="protein sequence ID" value="KAH7973263.1"/>
    <property type="molecule type" value="Genomic_DNA"/>
</dbReference>
<gene>
    <name evidence="1" type="ORF">HPB52_023328</name>
</gene>
<proteinExistence type="predicted"/>
<reference evidence="1" key="1">
    <citation type="journal article" date="2020" name="Cell">
        <title>Large-Scale Comparative Analyses of Tick Genomes Elucidate Their Genetic Diversity and Vector Capacities.</title>
        <authorList>
            <consortium name="Tick Genome and Microbiome Consortium (TIGMIC)"/>
            <person name="Jia N."/>
            <person name="Wang J."/>
            <person name="Shi W."/>
            <person name="Du L."/>
            <person name="Sun Y."/>
            <person name="Zhan W."/>
            <person name="Jiang J.F."/>
            <person name="Wang Q."/>
            <person name="Zhang B."/>
            <person name="Ji P."/>
            <person name="Bell-Sakyi L."/>
            <person name="Cui X.M."/>
            <person name="Yuan T.T."/>
            <person name="Jiang B.G."/>
            <person name="Yang W.F."/>
            <person name="Lam T.T."/>
            <person name="Chang Q.C."/>
            <person name="Ding S.J."/>
            <person name="Wang X.J."/>
            <person name="Zhu J.G."/>
            <person name="Ruan X.D."/>
            <person name="Zhao L."/>
            <person name="Wei J.T."/>
            <person name="Ye R.Z."/>
            <person name="Que T.C."/>
            <person name="Du C.H."/>
            <person name="Zhou Y.H."/>
            <person name="Cheng J.X."/>
            <person name="Dai P.F."/>
            <person name="Guo W.B."/>
            <person name="Han X.H."/>
            <person name="Huang E.J."/>
            <person name="Li L.F."/>
            <person name="Wei W."/>
            <person name="Gao Y.C."/>
            <person name="Liu J.Z."/>
            <person name="Shao H.Z."/>
            <person name="Wang X."/>
            <person name="Wang C.C."/>
            <person name="Yang T.C."/>
            <person name="Huo Q.B."/>
            <person name="Li W."/>
            <person name="Chen H.Y."/>
            <person name="Chen S.E."/>
            <person name="Zhou L.G."/>
            <person name="Ni X.B."/>
            <person name="Tian J.H."/>
            <person name="Sheng Y."/>
            <person name="Liu T."/>
            <person name="Pan Y.S."/>
            <person name="Xia L.Y."/>
            <person name="Li J."/>
            <person name="Zhao F."/>
            <person name="Cao W.C."/>
        </authorList>
    </citation>
    <scope>NUCLEOTIDE SEQUENCE</scope>
    <source>
        <strain evidence="1">Rsan-2018</strain>
    </source>
</reference>
<organism evidence="1 2">
    <name type="scientific">Rhipicephalus sanguineus</name>
    <name type="common">Brown dog tick</name>
    <name type="synonym">Ixodes sanguineus</name>
    <dbReference type="NCBI Taxonomy" id="34632"/>
    <lineage>
        <taxon>Eukaryota</taxon>
        <taxon>Metazoa</taxon>
        <taxon>Ecdysozoa</taxon>
        <taxon>Arthropoda</taxon>
        <taxon>Chelicerata</taxon>
        <taxon>Arachnida</taxon>
        <taxon>Acari</taxon>
        <taxon>Parasitiformes</taxon>
        <taxon>Ixodida</taxon>
        <taxon>Ixodoidea</taxon>
        <taxon>Ixodidae</taxon>
        <taxon>Rhipicephalinae</taxon>
        <taxon>Rhipicephalus</taxon>
        <taxon>Rhipicephalus</taxon>
    </lineage>
</organism>
<comment type="caution">
    <text evidence="1">The sequence shown here is derived from an EMBL/GenBank/DDBJ whole genome shotgun (WGS) entry which is preliminary data.</text>
</comment>
<name>A0A9D4T6F3_RHISA</name>
<accession>A0A9D4T6F3</accession>
<reference evidence="1" key="2">
    <citation type="submission" date="2021-09" db="EMBL/GenBank/DDBJ databases">
        <authorList>
            <person name="Jia N."/>
            <person name="Wang J."/>
            <person name="Shi W."/>
            <person name="Du L."/>
            <person name="Sun Y."/>
            <person name="Zhan W."/>
            <person name="Jiang J."/>
            <person name="Wang Q."/>
            <person name="Zhang B."/>
            <person name="Ji P."/>
            <person name="Sakyi L.B."/>
            <person name="Cui X."/>
            <person name="Yuan T."/>
            <person name="Jiang B."/>
            <person name="Yang W."/>
            <person name="Lam T.T.-Y."/>
            <person name="Chang Q."/>
            <person name="Ding S."/>
            <person name="Wang X."/>
            <person name="Zhu J."/>
            <person name="Ruan X."/>
            <person name="Zhao L."/>
            <person name="Wei J."/>
            <person name="Que T."/>
            <person name="Du C."/>
            <person name="Cheng J."/>
            <person name="Dai P."/>
            <person name="Han X."/>
            <person name="Huang E."/>
            <person name="Gao Y."/>
            <person name="Liu J."/>
            <person name="Shao H."/>
            <person name="Ye R."/>
            <person name="Li L."/>
            <person name="Wei W."/>
            <person name="Wang X."/>
            <person name="Wang C."/>
            <person name="Huo Q."/>
            <person name="Li W."/>
            <person name="Guo W."/>
            <person name="Chen H."/>
            <person name="Chen S."/>
            <person name="Zhou L."/>
            <person name="Zhou L."/>
            <person name="Ni X."/>
            <person name="Tian J."/>
            <person name="Zhou Y."/>
            <person name="Sheng Y."/>
            <person name="Liu T."/>
            <person name="Pan Y."/>
            <person name="Xia L."/>
            <person name="Li J."/>
            <person name="Zhao F."/>
            <person name="Cao W."/>
        </authorList>
    </citation>
    <scope>NUCLEOTIDE SEQUENCE</scope>
    <source>
        <strain evidence="1">Rsan-2018</strain>
        <tissue evidence="1">Larvae</tissue>
    </source>
</reference>
<dbReference type="Proteomes" id="UP000821837">
    <property type="component" value="Chromosome 11"/>
</dbReference>
<keyword evidence="2" id="KW-1185">Reference proteome</keyword>
<protein>
    <submittedName>
        <fullName evidence="1">Uncharacterized protein</fullName>
    </submittedName>
</protein>